<keyword evidence="1" id="KW-1133">Transmembrane helix</keyword>
<dbReference type="AlphaFoldDB" id="A0A9D1EXU8"/>
<accession>A0A9D1EXU8</accession>
<proteinExistence type="predicted"/>
<evidence type="ECO:0000313" key="4">
    <source>
        <dbReference type="Proteomes" id="UP000823928"/>
    </source>
</evidence>
<feature type="transmembrane region" description="Helical" evidence="1">
    <location>
        <begin position="266"/>
        <end position="282"/>
    </location>
</feature>
<feature type="transmembrane region" description="Helical" evidence="1">
    <location>
        <begin position="99"/>
        <end position="132"/>
    </location>
</feature>
<protein>
    <submittedName>
        <fullName evidence="3">DMT family transporter</fullName>
    </submittedName>
</protein>
<gene>
    <name evidence="3" type="ORF">IAC10_03845</name>
</gene>
<comment type="caution">
    <text evidence="3">The sequence shown here is derived from an EMBL/GenBank/DDBJ whole genome shotgun (WGS) entry which is preliminary data.</text>
</comment>
<name>A0A9D1EXU8_9BACT</name>
<dbReference type="EMBL" id="DVIU01000081">
    <property type="protein sequence ID" value="HIS35746.1"/>
    <property type="molecule type" value="Genomic_DNA"/>
</dbReference>
<dbReference type="InterPro" id="IPR000620">
    <property type="entry name" value="EamA_dom"/>
</dbReference>
<sequence length="283" mass="31395">MLSIIAVLIRIISNSLSNVFQKRLTKHGMNPLAVNFYTYTGLSILCLSLVNKLPLITNEIFINATAGGFFGAAGNYYLIKSLRNGDLSILGPINAYKSLVAMFFAIFLAGEIPSAAGVLGIFLLITGSYIIFNTTEEGFSLKLLKRKDIKYRIYALIFTAIEAVFIKNVITNSNILTSFILWCFSGTLFAFILLFIYKIKLPKPDKFSLALLCSVILSAGIMQFSTNFVFERMNVSYALALFQLSAVLNVILGWKIFREKDLIKKLAGSIIMVIGSVVIIIFK</sequence>
<reference evidence="3" key="1">
    <citation type="submission" date="2020-10" db="EMBL/GenBank/DDBJ databases">
        <authorList>
            <person name="Gilroy R."/>
        </authorList>
    </citation>
    <scope>NUCLEOTIDE SEQUENCE</scope>
    <source>
        <strain evidence="3">6276</strain>
    </source>
</reference>
<keyword evidence="1" id="KW-0472">Membrane</keyword>
<dbReference type="SUPFAM" id="SSF103481">
    <property type="entry name" value="Multidrug resistance efflux transporter EmrE"/>
    <property type="match status" value="2"/>
</dbReference>
<dbReference type="Proteomes" id="UP000823928">
    <property type="component" value="Unassembled WGS sequence"/>
</dbReference>
<dbReference type="PANTHER" id="PTHR22911:SF137">
    <property type="entry name" value="SOLUTE CARRIER FAMILY 35 MEMBER G2-RELATED"/>
    <property type="match status" value="1"/>
</dbReference>
<feature type="transmembrane region" description="Helical" evidence="1">
    <location>
        <begin position="153"/>
        <end position="170"/>
    </location>
</feature>
<reference evidence="3" key="2">
    <citation type="journal article" date="2021" name="PeerJ">
        <title>Extensive microbial diversity within the chicken gut microbiome revealed by metagenomics and culture.</title>
        <authorList>
            <person name="Gilroy R."/>
            <person name="Ravi A."/>
            <person name="Getino M."/>
            <person name="Pursley I."/>
            <person name="Horton D.L."/>
            <person name="Alikhan N.F."/>
            <person name="Baker D."/>
            <person name="Gharbi K."/>
            <person name="Hall N."/>
            <person name="Watson M."/>
            <person name="Adriaenssens E.M."/>
            <person name="Foster-Nyarko E."/>
            <person name="Jarju S."/>
            <person name="Secka A."/>
            <person name="Antonio M."/>
            <person name="Oren A."/>
            <person name="Chaudhuri R.R."/>
            <person name="La Ragione R."/>
            <person name="Hildebrand F."/>
            <person name="Pallen M.J."/>
        </authorList>
    </citation>
    <scope>NUCLEOTIDE SEQUENCE</scope>
    <source>
        <strain evidence="3">6276</strain>
    </source>
</reference>
<feature type="domain" description="EamA" evidence="2">
    <location>
        <begin position="2"/>
        <end position="132"/>
    </location>
</feature>
<evidence type="ECO:0000313" key="3">
    <source>
        <dbReference type="EMBL" id="HIS35746.1"/>
    </source>
</evidence>
<keyword evidence="1" id="KW-0812">Transmembrane</keyword>
<feature type="transmembrane region" description="Helical" evidence="1">
    <location>
        <begin position="33"/>
        <end position="53"/>
    </location>
</feature>
<dbReference type="PANTHER" id="PTHR22911">
    <property type="entry name" value="ACYL-MALONYL CONDENSING ENZYME-RELATED"/>
    <property type="match status" value="1"/>
</dbReference>
<feature type="domain" description="EamA" evidence="2">
    <location>
        <begin position="153"/>
        <end position="280"/>
    </location>
</feature>
<feature type="transmembrane region" description="Helical" evidence="1">
    <location>
        <begin position="209"/>
        <end position="230"/>
    </location>
</feature>
<evidence type="ECO:0000259" key="2">
    <source>
        <dbReference type="Pfam" id="PF00892"/>
    </source>
</evidence>
<feature type="transmembrane region" description="Helical" evidence="1">
    <location>
        <begin position="236"/>
        <end position="254"/>
    </location>
</feature>
<feature type="transmembrane region" description="Helical" evidence="1">
    <location>
        <begin position="60"/>
        <end position="79"/>
    </location>
</feature>
<dbReference type="InterPro" id="IPR037185">
    <property type="entry name" value="EmrE-like"/>
</dbReference>
<feature type="transmembrane region" description="Helical" evidence="1">
    <location>
        <begin position="176"/>
        <end position="197"/>
    </location>
</feature>
<dbReference type="Pfam" id="PF00892">
    <property type="entry name" value="EamA"/>
    <property type="match status" value="2"/>
</dbReference>
<organism evidence="3 4">
    <name type="scientific">Candidatus Scatousia excrementigallinarum</name>
    <dbReference type="NCBI Taxonomy" id="2840935"/>
    <lineage>
        <taxon>Bacteria</taxon>
        <taxon>Candidatus Scatousia</taxon>
    </lineage>
</organism>
<dbReference type="GO" id="GO:0016020">
    <property type="term" value="C:membrane"/>
    <property type="evidence" value="ECO:0007669"/>
    <property type="project" value="InterPro"/>
</dbReference>
<evidence type="ECO:0000256" key="1">
    <source>
        <dbReference type="SAM" id="Phobius"/>
    </source>
</evidence>